<sequence>TGSCSYKINNASIVLLIEIDGVRFLFSGDANGKTRTAMDPGVVPKHVEAKLLALEQSHPGTLKADVLKVPHHGSETASTHEYIAAVDPQFVIISASTRYKLPKPTTVTRYASPSRQIFRTDDTRASGIDHILCFKSGDAVDCNYADVFAD</sequence>
<name>A0A3B1B8N1_9ZZZZ</name>
<accession>A0A3B1B8N1</accession>
<dbReference type="PANTHER" id="PTHR30619:SF1">
    <property type="entry name" value="RECOMBINATION PROTEIN 2"/>
    <property type="match status" value="1"/>
</dbReference>
<gene>
    <name evidence="1" type="ORF">MNBD_GAMMA24-332</name>
</gene>
<evidence type="ECO:0000313" key="1">
    <source>
        <dbReference type="EMBL" id="VAX12462.1"/>
    </source>
</evidence>
<dbReference type="InterPro" id="IPR052159">
    <property type="entry name" value="Competence_DNA_uptake"/>
</dbReference>
<dbReference type="SUPFAM" id="SSF56281">
    <property type="entry name" value="Metallo-hydrolase/oxidoreductase"/>
    <property type="match status" value="1"/>
</dbReference>
<dbReference type="InterPro" id="IPR036866">
    <property type="entry name" value="RibonucZ/Hydroxyglut_hydro"/>
</dbReference>
<dbReference type="Gene3D" id="3.60.15.10">
    <property type="entry name" value="Ribonuclease Z/Hydroxyacylglutathione hydrolase-like"/>
    <property type="match status" value="1"/>
</dbReference>
<organism evidence="1">
    <name type="scientific">hydrothermal vent metagenome</name>
    <dbReference type="NCBI Taxonomy" id="652676"/>
    <lineage>
        <taxon>unclassified sequences</taxon>
        <taxon>metagenomes</taxon>
        <taxon>ecological metagenomes</taxon>
    </lineage>
</organism>
<dbReference type="PANTHER" id="PTHR30619">
    <property type="entry name" value="DNA INTERNALIZATION/COMPETENCE PROTEIN COMEC/REC2"/>
    <property type="match status" value="1"/>
</dbReference>
<reference evidence="1" key="1">
    <citation type="submission" date="2018-06" db="EMBL/GenBank/DDBJ databases">
        <authorList>
            <person name="Zhirakovskaya E."/>
        </authorList>
    </citation>
    <scope>NUCLEOTIDE SEQUENCE</scope>
</reference>
<proteinExistence type="predicted"/>
<protein>
    <submittedName>
        <fullName evidence="1">DNA internalization-related competence protein ComEC/Rec2</fullName>
    </submittedName>
</protein>
<dbReference type="AlphaFoldDB" id="A0A3B1B8N1"/>
<feature type="non-terminal residue" evidence="1">
    <location>
        <position position="1"/>
    </location>
</feature>
<dbReference type="EMBL" id="UOFZ01000042">
    <property type="protein sequence ID" value="VAX12462.1"/>
    <property type="molecule type" value="Genomic_DNA"/>
</dbReference>